<dbReference type="GO" id="GO:0008270">
    <property type="term" value="F:zinc ion binding"/>
    <property type="evidence" value="ECO:0007669"/>
    <property type="project" value="UniProtKB-KW"/>
</dbReference>
<comment type="caution">
    <text evidence="3">The sequence shown here is derived from an EMBL/GenBank/DDBJ whole genome shotgun (WGS) entry which is preliminary data.</text>
</comment>
<dbReference type="Gene3D" id="3.30.40.10">
    <property type="entry name" value="Zinc/RING finger domain, C3HC4 (zinc finger)"/>
    <property type="match status" value="1"/>
</dbReference>
<dbReference type="EMBL" id="SNRW01024619">
    <property type="protein sequence ID" value="KAA6362126.1"/>
    <property type="molecule type" value="Genomic_DNA"/>
</dbReference>
<protein>
    <recommendedName>
        <fullName evidence="2">RING-type domain-containing protein</fullName>
    </recommendedName>
</protein>
<evidence type="ECO:0000259" key="2">
    <source>
        <dbReference type="PROSITE" id="PS50089"/>
    </source>
</evidence>
<dbReference type="OrthoDB" id="8062037at2759"/>
<reference evidence="3 4" key="1">
    <citation type="submission" date="2019-03" db="EMBL/GenBank/DDBJ databases">
        <title>Single cell metagenomics reveals metabolic interactions within the superorganism composed of flagellate Streblomastix strix and complex community of Bacteroidetes bacteria on its surface.</title>
        <authorList>
            <person name="Treitli S.C."/>
            <person name="Kolisko M."/>
            <person name="Husnik F."/>
            <person name="Keeling P."/>
            <person name="Hampl V."/>
        </authorList>
    </citation>
    <scope>NUCLEOTIDE SEQUENCE [LARGE SCALE GENOMIC DNA]</scope>
    <source>
        <strain evidence="3">ST1C</strain>
    </source>
</reference>
<dbReference type="SMART" id="SM00184">
    <property type="entry name" value="RING"/>
    <property type="match status" value="1"/>
</dbReference>
<evidence type="ECO:0000313" key="3">
    <source>
        <dbReference type="EMBL" id="KAA6362126.1"/>
    </source>
</evidence>
<keyword evidence="1" id="KW-0479">Metal-binding</keyword>
<dbReference type="Pfam" id="PF13639">
    <property type="entry name" value="zf-RING_2"/>
    <property type="match status" value="1"/>
</dbReference>
<dbReference type="SUPFAM" id="SSF57850">
    <property type="entry name" value="RING/U-box"/>
    <property type="match status" value="1"/>
</dbReference>
<organism evidence="3 4">
    <name type="scientific">Streblomastix strix</name>
    <dbReference type="NCBI Taxonomy" id="222440"/>
    <lineage>
        <taxon>Eukaryota</taxon>
        <taxon>Metamonada</taxon>
        <taxon>Preaxostyla</taxon>
        <taxon>Oxymonadida</taxon>
        <taxon>Streblomastigidae</taxon>
        <taxon>Streblomastix</taxon>
    </lineage>
</organism>
<feature type="non-terminal residue" evidence="3">
    <location>
        <position position="1"/>
    </location>
</feature>
<feature type="domain" description="RING-type" evidence="2">
    <location>
        <begin position="76"/>
        <end position="119"/>
    </location>
</feature>
<evidence type="ECO:0000313" key="4">
    <source>
        <dbReference type="Proteomes" id="UP000324800"/>
    </source>
</evidence>
<gene>
    <name evidence="3" type="ORF">EZS28_042347</name>
</gene>
<keyword evidence="1" id="KW-0863">Zinc-finger</keyword>
<dbReference type="Proteomes" id="UP000324800">
    <property type="component" value="Unassembled WGS sequence"/>
</dbReference>
<proteinExistence type="predicted"/>
<dbReference type="InterPro" id="IPR013083">
    <property type="entry name" value="Znf_RING/FYVE/PHD"/>
</dbReference>
<name>A0A5J4TUF2_9EUKA</name>
<keyword evidence="1" id="KW-0862">Zinc</keyword>
<dbReference type="InterPro" id="IPR001841">
    <property type="entry name" value="Znf_RING"/>
</dbReference>
<dbReference type="PROSITE" id="PS50089">
    <property type="entry name" value="ZF_RING_2"/>
    <property type="match status" value="1"/>
</dbReference>
<accession>A0A5J4TUF2</accession>
<dbReference type="AlphaFoldDB" id="A0A5J4TUF2"/>
<sequence length="125" mass="14327">NNCLWRIDFQKVNGMVSKIPWSKQGDSYLAYDQKKAGMAEFTRLIIRTRELESAVEKIMKEDQIDKKIVFAISKVCGLCHEENDIKKLDTIALMKCGHSFHAECSSAWKSRGLMCPICDEPLKEL</sequence>
<evidence type="ECO:0000256" key="1">
    <source>
        <dbReference type="PROSITE-ProRule" id="PRU00175"/>
    </source>
</evidence>